<evidence type="ECO:0000313" key="1">
    <source>
        <dbReference type="EMBL" id="PWB07002.1"/>
    </source>
</evidence>
<proteinExistence type="predicted"/>
<gene>
    <name evidence="1" type="ORF">C5O25_08895</name>
</gene>
<comment type="caution">
    <text evidence="1">The sequence shown here is derived from an EMBL/GenBank/DDBJ whole genome shotgun (WGS) entry which is preliminary data.</text>
</comment>
<organism evidence="1 2">
    <name type="scientific">Paramuribaculum intestinale</name>
    <dbReference type="NCBI Taxonomy" id="2094151"/>
    <lineage>
        <taxon>Bacteria</taxon>
        <taxon>Pseudomonadati</taxon>
        <taxon>Bacteroidota</taxon>
        <taxon>Bacteroidia</taxon>
        <taxon>Bacteroidales</taxon>
        <taxon>Muribaculaceae</taxon>
        <taxon>Paramuribaculum</taxon>
    </lineage>
</organism>
<reference evidence="2" key="1">
    <citation type="submission" date="2018-02" db="EMBL/GenBank/DDBJ databases">
        <authorList>
            <person name="Clavel T."/>
            <person name="Strowig T."/>
        </authorList>
    </citation>
    <scope>NUCLEOTIDE SEQUENCE [LARGE SCALE GENOMIC DNA]</scope>
    <source>
        <strain evidence="2">DSM 100764</strain>
    </source>
</reference>
<sequence length="67" mass="7353">MFHSDIIKIAVGCGWQVSITACGNNSFYFDFQRITRNGLPFSFTAAMTGGRISSLVDEIISFVGKTQ</sequence>
<name>A0A2V1IUN7_9BACT</name>
<keyword evidence="2" id="KW-1185">Reference proteome</keyword>
<dbReference type="AlphaFoldDB" id="A0A2V1IUN7"/>
<dbReference type="EMBL" id="PUBV01000017">
    <property type="protein sequence ID" value="PWB07002.1"/>
    <property type="molecule type" value="Genomic_DNA"/>
</dbReference>
<evidence type="ECO:0000313" key="2">
    <source>
        <dbReference type="Proteomes" id="UP000244925"/>
    </source>
</evidence>
<accession>A0A2V1IUN7</accession>
<dbReference type="Proteomes" id="UP000244925">
    <property type="component" value="Unassembled WGS sequence"/>
</dbReference>
<protein>
    <submittedName>
        <fullName evidence="1">Uncharacterized protein</fullName>
    </submittedName>
</protein>